<proteinExistence type="predicted"/>
<dbReference type="Gene3D" id="2.30.30.40">
    <property type="entry name" value="SH3 Domains"/>
    <property type="match status" value="2"/>
</dbReference>
<dbReference type="GO" id="GO:0007165">
    <property type="term" value="P:signal transduction"/>
    <property type="evidence" value="ECO:0007669"/>
    <property type="project" value="InterPro"/>
</dbReference>
<dbReference type="InterPro" id="IPR036061">
    <property type="entry name" value="CheW-like_dom_sf"/>
</dbReference>
<dbReference type="Gene3D" id="2.40.50.180">
    <property type="entry name" value="CheA-289, Domain 4"/>
    <property type="match status" value="3"/>
</dbReference>
<dbReference type="GO" id="GO:0006935">
    <property type="term" value="P:chemotaxis"/>
    <property type="evidence" value="ECO:0007669"/>
    <property type="project" value="InterPro"/>
</dbReference>
<keyword evidence="3" id="KW-1185">Reference proteome</keyword>
<dbReference type="Proteomes" id="UP000441399">
    <property type="component" value="Unassembled WGS sequence"/>
</dbReference>
<evidence type="ECO:0000313" key="2">
    <source>
        <dbReference type="EMBL" id="CAA0116561.1"/>
    </source>
</evidence>
<dbReference type="InterPro" id="IPR039315">
    <property type="entry name" value="CheW"/>
</dbReference>
<feature type="domain" description="CheW-like" evidence="1">
    <location>
        <begin position="7"/>
        <end position="150"/>
    </location>
</feature>
<sequence>MKNADSRLTVITFELAGAMLAIDAAHLQEVIEPVAVSPLPFVPPFMDGLVNVNGQILPQVNLSVFMAKDADALPANSMDTLLVVDLHKTQLVLKVGQVFEPCDIDVDAIHAVDDNPAIRWQPETLAGTVDYLQQHLLLVNVQTLERIVSQRQAAPAVGETPGFLGKASDREIEQQTLLDYLLVEYQQRTYAFELDEVKEVLDISTYNELHRGEDWVLGVSLVHETPVLLLQLAGLLHGDTINTVSDSTDMLHVLLVQAEGVYCGLVVDAVTGLCQIREDQLLIDKRAEHPTLQFDDGQMVEVLPVASLLNEDIRAHIEPWQPNLRERQQVQQIPTREYLRFFIDNDAYAIEIQAIQRIVGLKQLTPLLDEHGFVLGTIELEGYVLPVIDLDLQLGYRSQGVDGSEYTEYVIIDDDDGYSWALAINHTDDIVHVPEPAIDNLLATDSLISAYARFDEQLISVLNLSTLCRQNTRPERVTA</sequence>
<dbReference type="SUPFAM" id="SSF50341">
    <property type="entry name" value="CheW-like"/>
    <property type="match status" value="3"/>
</dbReference>
<accession>A0A5S9QDZ7</accession>
<gene>
    <name evidence="2" type="ORF">OPDIPICF_01872</name>
</gene>
<reference evidence="2 3" key="1">
    <citation type="submission" date="2019-11" db="EMBL/GenBank/DDBJ databases">
        <authorList>
            <person name="Holert J."/>
        </authorList>
    </citation>
    <scope>NUCLEOTIDE SEQUENCE [LARGE SCALE GENOMIC DNA]</scope>
    <source>
        <strain evidence="2">SB11_3</strain>
    </source>
</reference>
<evidence type="ECO:0000313" key="3">
    <source>
        <dbReference type="Proteomes" id="UP000441399"/>
    </source>
</evidence>
<organism evidence="2 3">
    <name type="scientific">BD1-7 clade bacterium</name>
    <dbReference type="NCBI Taxonomy" id="2029982"/>
    <lineage>
        <taxon>Bacteria</taxon>
        <taxon>Pseudomonadati</taxon>
        <taxon>Pseudomonadota</taxon>
        <taxon>Gammaproteobacteria</taxon>
        <taxon>Cellvibrionales</taxon>
        <taxon>Spongiibacteraceae</taxon>
        <taxon>BD1-7 clade</taxon>
    </lineage>
</organism>
<dbReference type="SMART" id="SM00260">
    <property type="entry name" value="CheW"/>
    <property type="match status" value="3"/>
</dbReference>
<dbReference type="EMBL" id="CACSIO010000023">
    <property type="protein sequence ID" value="CAA0116561.1"/>
    <property type="molecule type" value="Genomic_DNA"/>
</dbReference>
<protein>
    <recommendedName>
        <fullName evidence="1">CheW-like domain-containing protein</fullName>
    </recommendedName>
</protein>
<dbReference type="OrthoDB" id="9790406at2"/>
<dbReference type="InterPro" id="IPR002545">
    <property type="entry name" value="CheW-lke_dom"/>
</dbReference>
<dbReference type="PROSITE" id="PS50851">
    <property type="entry name" value="CHEW"/>
    <property type="match status" value="3"/>
</dbReference>
<dbReference type="GO" id="GO:0005829">
    <property type="term" value="C:cytosol"/>
    <property type="evidence" value="ECO:0007669"/>
    <property type="project" value="TreeGrafter"/>
</dbReference>
<dbReference type="PANTHER" id="PTHR22617">
    <property type="entry name" value="CHEMOTAXIS SENSOR HISTIDINE KINASE-RELATED"/>
    <property type="match status" value="1"/>
</dbReference>
<name>A0A5S9QDZ7_9GAMM</name>
<dbReference type="AlphaFoldDB" id="A0A5S9QDZ7"/>
<feature type="domain" description="CheW-like" evidence="1">
    <location>
        <begin position="335"/>
        <end position="473"/>
    </location>
</feature>
<dbReference type="Pfam" id="PF01584">
    <property type="entry name" value="CheW"/>
    <property type="match status" value="3"/>
</dbReference>
<feature type="domain" description="CheW-like" evidence="1">
    <location>
        <begin position="177"/>
        <end position="314"/>
    </location>
</feature>
<evidence type="ECO:0000259" key="1">
    <source>
        <dbReference type="PROSITE" id="PS50851"/>
    </source>
</evidence>
<dbReference type="PANTHER" id="PTHR22617:SF23">
    <property type="entry name" value="CHEMOTAXIS PROTEIN CHEW"/>
    <property type="match status" value="1"/>
</dbReference>